<organism evidence="1 2">
    <name type="scientific">Brevibacillus reuszeri</name>
    <dbReference type="NCBI Taxonomy" id="54915"/>
    <lineage>
        <taxon>Bacteria</taxon>
        <taxon>Bacillati</taxon>
        <taxon>Bacillota</taxon>
        <taxon>Bacilli</taxon>
        <taxon>Bacillales</taxon>
        <taxon>Paenibacillaceae</taxon>
        <taxon>Brevibacillus</taxon>
    </lineage>
</organism>
<dbReference type="OrthoDB" id="9786864at2"/>
<evidence type="ECO:0008006" key="3">
    <source>
        <dbReference type="Google" id="ProtNLM"/>
    </source>
</evidence>
<proteinExistence type="predicted"/>
<dbReference type="AlphaFoldDB" id="A0A0K9Z1M6"/>
<reference evidence="2" key="1">
    <citation type="submission" date="2015-07" db="EMBL/GenBank/DDBJ databases">
        <title>Genome sequencing project for genomic taxonomy and phylogenomics of Bacillus-like bacteria.</title>
        <authorList>
            <person name="Liu B."/>
            <person name="Wang J."/>
            <person name="Zhu Y."/>
            <person name="Liu G."/>
            <person name="Chen Q."/>
            <person name="Chen Z."/>
            <person name="Lan J."/>
            <person name="Che J."/>
            <person name="Ge C."/>
            <person name="Shi H."/>
            <person name="Pan Z."/>
            <person name="Liu X."/>
        </authorList>
    </citation>
    <scope>NUCLEOTIDE SEQUENCE [LARGE SCALE GENOMIC DNA]</scope>
    <source>
        <strain evidence="2">DSM 9887</strain>
    </source>
</reference>
<protein>
    <recommendedName>
        <fullName evidence="3">Pyrroline-5-carboxylate reductase catalytic N-terminal domain-containing protein</fullName>
    </recommendedName>
</protein>
<dbReference type="PANTHER" id="PTHR14239">
    <property type="entry name" value="DUDULIN-RELATED"/>
    <property type="match status" value="1"/>
</dbReference>
<dbReference type="InterPro" id="IPR036291">
    <property type="entry name" value="NAD(P)-bd_dom_sf"/>
</dbReference>
<dbReference type="STRING" id="54915.ADS79_01195"/>
<gene>
    <name evidence="1" type="ORF">ADS79_01195</name>
</gene>
<dbReference type="PATRIC" id="fig|54915.3.peg.5385"/>
<dbReference type="Proteomes" id="UP000036834">
    <property type="component" value="Unassembled WGS sequence"/>
</dbReference>
<dbReference type="EMBL" id="LGIQ01000002">
    <property type="protein sequence ID" value="KNB74350.1"/>
    <property type="molecule type" value="Genomic_DNA"/>
</dbReference>
<accession>A0A0K9Z1M6</accession>
<dbReference type="RefSeq" id="WP_049736589.1">
    <property type="nucleotide sequence ID" value="NZ_BJON01000006.1"/>
</dbReference>
<dbReference type="InterPro" id="IPR051267">
    <property type="entry name" value="STEAP_metalloreductase"/>
</dbReference>
<dbReference type="Gene3D" id="3.40.50.720">
    <property type="entry name" value="NAD(P)-binding Rossmann-like Domain"/>
    <property type="match status" value="1"/>
</dbReference>
<dbReference type="GO" id="GO:0052851">
    <property type="term" value="F:ferric-chelate reductase (NADPH) activity"/>
    <property type="evidence" value="ECO:0007669"/>
    <property type="project" value="TreeGrafter"/>
</dbReference>
<dbReference type="SUPFAM" id="SSF51735">
    <property type="entry name" value="NAD(P)-binding Rossmann-fold domains"/>
    <property type="match status" value="1"/>
</dbReference>
<sequence length="175" mass="19603">MVHHLRDQFLFEAITWGVRSIAFAKELLVEEKGLRISSYSEAIEANELVIVAMPYVDLLPWTDVFAPKLNGKIVIDLSVPQTSEDRQLFGWQTSCSEQLQKKLPRSRIVGAKSTGIHRLSGGELDESSMVYITSDDEAAKQRVIELFRSTAYSIVDAGGLEENRAIDRMISLMAT</sequence>
<dbReference type="GO" id="GO:0008823">
    <property type="term" value="F:cupric reductase (NADH) activity"/>
    <property type="evidence" value="ECO:0007669"/>
    <property type="project" value="TreeGrafter"/>
</dbReference>
<dbReference type="GO" id="GO:0005886">
    <property type="term" value="C:plasma membrane"/>
    <property type="evidence" value="ECO:0007669"/>
    <property type="project" value="TreeGrafter"/>
</dbReference>
<evidence type="ECO:0000313" key="2">
    <source>
        <dbReference type="Proteomes" id="UP000036834"/>
    </source>
</evidence>
<evidence type="ECO:0000313" key="1">
    <source>
        <dbReference type="EMBL" id="KNB74350.1"/>
    </source>
</evidence>
<comment type="caution">
    <text evidence="1">The sequence shown here is derived from an EMBL/GenBank/DDBJ whole genome shotgun (WGS) entry which is preliminary data.</text>
</comment>
<dbReference type="GO" id="GO:0015677">
    <property type="term" value="P:copper ion import"/>
    <property type="evidence" value="ECO:0007669"/>
    <property type="project" value="TreeGrafter"/>
</dbReference>
<dbReference type="PANTHER" id="PTHR14239:SF0">
    <property type="entry name" value="F420-DEPENDENT NADP REDUCTASE"/>
    <property type="match status" value="1"/>
</dbReference>
<name>A0A0K9Z1M6_9BACL</name>